<proteinExistence type="predicted"/>
<name>A0A3N0DWS7_9ACTN</name>
<evidence type="ECO:0000256" key="1">
    <source>
        <dbReference type="SAM" id="Phobius"/>
    </source>
</evidence>
<keyword evidence="1" id="KW-1133">Transmembrane helix</keyword>
<keyword evidence="1" id="KW-0472">Membrane</keyword>
<dbReference type="InterPro" id="IPR046231">
    <property type="entry name" value="DUF6264"/>
</dbReference>
<dbReference type="Pfam" id="PF19779">
    <property type="entry name" value="DUF6264"/>
    <property type="match status" value="1"/>
</dbReference>
<keyword evidence="1" id="KW-0812">Transmembrane</keyword>
<feature type="transmembrane region" description="Helical" evidence="1">
    <location>
        <begin position="93"/>
        <end position="115"/>
    </location>
</feature>
<comment type="caution">
    <text evidence="2">The sequence shown here is derived from an EMBL/GenBank/DDBJ whole genome shotgun (WGS) entry which is preliminary data.</text>
</comment>
<gene>
    <name evidence="2" type="ORF">EFL95_13230</name>
</gene>
<protein>
    <submittedName>
        <fullName evidence="2">Uncharacterized protein</fullName>
    </submittedName>
</protein>
<evidence type="ECO:0000313" key="2">
    <source>
        <dbReference type="EMBL" id="RNL79893.1"/>
    </source>
</evidence>
<dbReference type="AlphaFoldDB" id="A0A3N0DWS7"/>
<feature type="transmembrane region" description="Helical" evidence="1">
    <location>
        <begin position="21"/>
        <end position="45"/>
    </location>
</feature>
<keyword evidence="3" id="KW-1185">Reference proteome</keyword>
<dbReference type="Proteomes" id="UP000277094">
    <property type="component" value="Unassembled WGS sequence"/>
</dbReference>
<sequence>MTQMRPDNRTETRTGDRAATIVLLVLQALGILVFGAFGLFIVFVSDSCGSSSTTCDDGRIAWGVMTPPLVAAGLFVISLIWSIKRMAQSRPAWWVPILMTVLSVGGVVLGFAIAASGVHNGNLV</sequence>
<organism evidence="2 3">
    <name type="scientific">Nocardioides marmorisolisilvae</name>
    <dbReference type="NCBI Taxonomy" id="1542737"/>
    <lineage>
        <taxon>Bacteria</taxon>
        <taxon>Bacillati</taxon>
        <taxon>Actinomycetota</taxon>
        <taxon>Actinomycetes</taxon>
        <taxon>Propionibacteriales</taxon>
        <taxon>Nocardioidaceae</taxon>
        <taxon>Nocardioides</taxon>
    </lineage>
</organism>
<accession>A0A3N0DWS7</accession>
<dbReference type="EMBL" id="RJSG01000002">
    <property type="protein sequence ID" value="RNL79893.1"/>
    <property type="molecule type" value="Genomic_DNA"/>
</dbReference>
<feature type="transmembrane region" description="Helical" evidence="1">
    <location>
        <begin position="60"/>
        <end position="81"/>
    </location>
</feature>
<dbReference type="OrthoDB" id="5083906at2"/>
<reference evidence="2 3" key="1">
    <citation type="submission" date="2018-11" db="EMBL/GenBank/DDBJ databases">
        <authorList>
            <person name="Li F."/>
        </authorList>
    </citation>
    <scope>NUCLEOTIDE SEQUENCE [LARGE SCALE GENOMIC DNA]</scope>
    <source>
        <strain evidence="2 3">KIS18-7</strain>
    </source>
</reference>
<evidence type="ECO:0000313" key="3">
    <source>
        <dbReference type="Proteomes" id="UP000277094"/>
    </source>
</evidence>